<evidence type="ECO:0000313" key="1">
    <source>
        <dbReference type="Proteomes" id="UP000036681"/>
    </source>
</evidence>
<proteinExistence type="predicted"/>
<name>A0A0M3HQR4_ASCLU</name>
<dbReference type="AlphaFoldDB" id="A0A0M3HQR4"/>
<sequence length="284" mass="30646">MNGSCLLVPCYASRKNSARRLIRIEIDDDGHGEVPAWKTFVSTEGVVRNPVAPVRANFIKGAVEFQDIILTTQAAPQVIDRPPIDGHSGVTPSLPIIAEERASREMGREEEEEMFNGDVTTHGGLENGWDGLEACKDSSLMVVRFFQLIKGTPEAGNVPHQPSVNSAGADKTVSSSLDDKVIGAVDPNLEGLFGDEKLPNRDAMLNIDSRAASLLIENTTGESFVLSEICTESNRLRSNGIRIRDRFGAEYRIVQTGVARTWGCGGRARSVMKSSGHLGASILG</sequence>
<evidence type="ECO:0000313" key="2">
    <source>
        <dbReference type="WBParaSite" id="ALUE_0000448901-mRNA-1"/>
    </source>
</evidence>
<protein>
    <submittedName>
        <fullName evidence="2">Uncharacterized protein</fullName>
    </submittedName>
</protein>
<organism evidence="1 2">
    <name type="scientific">Ascaris lumbricoides</name>
    <name type="common">Giant roundworm</name>
    <dbReference type="NCBI Taxonomy" id="6252"/>
    <lineage>
        <taxon>Eukaryota</taxon>
        <taxon>Metazoa</taxon>
        <taxon>Ecdysozoa</taxon>
        <taxon>Nematoda</taxon>
        <taxon>Chromadorea</taxon>
        <taxon>Rhabditida</taxon>
        <taxon>Spirurina</taxon>
        <taxon>Ascaridomorpha</taxon>
        <taxon>Ascaridoidea</taxon>
        <taxon>Ascarididae</taxon>
        <taxon>Ascaris</taxon>
    </lineage>
</organism>
<reference evidence="2" key="1">
    <citation type="submission" date="2017-02" db="UniProtKB">
        <authorList>
            <consortium name="WormBaseParasite"/>
        </authorList>
    </citation>
    <scope>IDENTIFICATION</scope>
</reference>
<accession>A0A0M3HQR4</accession>
<dbReference type="Proteomes" id="UP000036681">
    <property type="component" value="Unplaced"/>
</dbReference>
<keyword evidence="1" id="KW-1185">Reference proteome</keyword>
<dbReference type="WBParaSite" id="ALUE_0000448901-mRNA-1">
    <property type="protein sequence ID" value="ALUE_0000448901-mRNA-1"/>
    <property type="gene ID" value="ALUE_0000448901"/>
</dbReference>